<comment type="caution">
    <text evidence="2">The sequence shown here is derived from an EMBL/GenBank/DDBJ whole genome shotgun (WGS) entry which is preliminary data.</text>
</comment>
<feature type="compositionally biased region" description="Basic and acidic residues" evidence="1">
    <location>
        <begin position="33"/>
        <end position="44"/>
    </location>
</feature>
<evidence type="ECO:0000313" key="2">
    <source>
        <dbReference type="EMBL" id="MPC70792.1"/>
    </source>
</evidence>
<feature type="region of interest" description="Disordered" evidence="1">
    <location>
        <begin position="1"/>
        <end position="55"/>
    </location>
</feature>
<organism evidence="2 3">
    <name type="scientific">Portunus trituberculatus</name>
    <name type="common">Swimming crab</name>
    <name type="synonym">Neptunus trituberculatus</name>
    <dbReference type="NCBI Taxonomy" id="210409"/>
    <lineage>
        <taxon>Eukaryota</taxon>
        <taxon>Metazoa</taxon>
        <taxon>Ecdysozoa</taxon>
        <taxon>Arthropoda</taxon>
        <taxon>Crustacea</taxon>
        <taxon>Multicrustacea</taxon>
        <taxon>Malacostraca</taxon>
        <taxon>Eumalacostraca</taxon>
        <taxon>Eucarida</taxon>
        <taxon>Decapoda</taxon>
        <taxon>Pleocyemata</taxon>
        <taxon>Brachyura</taxon>
        <taxon>Eubrachyura</taxon>
        <taxon>Portunoidea</taxon>
        <taxon>Portunidae</taxon>
        <taxon>Portuninae</taxon>
        <taxon>Portunus</taxon>
    </lineage>
</organism>
<gene>
    <name evidence="2" type="ORF">E2C01_065051</name>
</gene>
<name>A0A5B7HHU4_PORTR</name>
<evidence type="ECO:0000313" key="3">
    <source>
        <dbReference type="Proteomes" id="UP000324222"/>
    </source>
</evidence>
<sequence>MSLDRGLDCYEGGTIRRASPRLPHPGADPRGVSAEHEEENKNENEEQEEEGRGGKFLFLPSSLPPSFSAFLPTIHSLPRLLRHLRQQGKCV</sequence>
<protein>
    <submittedName>
        <fullName evidence="2">Uncharacterized protein</fullName>
    </submittedName>
</protein>
<keyword evidence="3" id="KW-1185">Reference proteome</keyword>
<proteinExistence type="predicted"/>
<reference evidence="2 3" key="1">
    <citation type="submission" date="2019-05" db="EMBL/GenBank/DDBJ databases">
        <title>Another draft genome of Portunus trituberculatus and its Hox gene families provides insights of decapod evolution.</title>
        <authorList>
            <person name="Jeong J.-H."/>
            <person name="Song I."/>
            <person name="Kim S."/>
            <person name="Choi T."/>
            <person name="Kim D."/>
            <person name="Ryu S."/>
            <person name="Kim W."/>
        </authorList>
    </citation>
    <scope>NUCLEOTIDE SEQUENCE [LARGE SCALE GENOMIC DNA]</scope>
    <source>
        <tissue evidence="2">Muscle</tissue>
    </source>
</reference>
<dbReference type="AlphaFoldDB" id="A0A5B7HHU4"/>
<dbReference type="Proteomes" id="UP000324222">
    <property type="component" value="Unassembled WGS sequence"/>
</dbReference>
<dbReference type="EMBL" id="VSRR010031717">
    <property type="protein sequence ID" value="MPC70792.1"/>
    <property type="molecule type" value="Genomic_DNA"/>
</dbReference>
<evidence type="ECO:0000256" key="1">
    <source>
        <dbReference type="SAM" id="MobiDB-lite"/>
    </source>
</evidence>
<accession>A0A5B7HHU4</accession>